<proteinExistence type="predicted"/>
<feature type="signal peptide" evidence="1">
    <location>
        <begin position="1"/>
        <end position="26"/>
    </location>
</feature>
<dbReference type="InterPro" id="IPR006626">
    <property type="entry name" value="PbH1"/>
</dbReference>
<accession>A0A5C5Y8X1</accession>
<dbReference type="InterPro" id="IPR039448">
    <property type="entry name" value="Beta_helix"/>
</dbReference>
<dbReference type="Pfam" id="PF13229">
    <property type="entry name" value="Beta_helix"/>
    <property type="match status" value="1"/>
</dbReference>
<dbReference type="AlphaFoldDB" id="A0A5C5Y8X1"/>
<dbReference type="SUPFAM" id="SSF51126">
    <property type="entry name" value="Pectin lyase-like"/>
    <property type="match status" value="1"/>
</dbReference>
<comment type="caution">
    <text evidence="3">The sequence shown here is derived from an EMBL/GenBank/DDBJ whole genome shotgun (WGS) entry which is preliminary data.</text>
</comment>
<evidence type="ECO:0000313" key="3">
    <source>
        <dbReference type="EMBL" id="TWT71358.1"/>
    </source>
</evidence>
<sequence length="808" mass="90041" precursor="true">MPLIRTNWLVTLLLISVSFDAGWANAAEIFVSPDGNDSNTGDLSSPVATLQRAQELVRTVAGQEGVTVHVANGTYYLTETLVFGPKDSGSADHPVRYVAQSEHGAIISGGIRLDLDWQAGHDGIFHADTPPGLVIDQLFVDGVNQRMARYPNYDATKKTAAYQGFSADAFSTQRAEGWKDPTGAYIHAMHRSRWGGYHYRVTGKNADGDVVYEGGWQNNRPSGMHKEYRMIENVFEELDDPGEWYHDADQQRLYFIPSGDTDLSSATVEVVRLRHLIEFTGNKYQPVHDITLSGFTFRHAARTFMQTREPLLRSDWAIYRGGAITLTGTESVQILDSEFDQVGGNAIFANHYNRQLVIRGCHIHDTGASGVCFVGDPDAVRDPLFGYGQTNDLAKIDRTSGPKTDNYPADCVVEDCLIHGIGRVERQPAGVQIAIARRIRVSDCSIYDCARAGINIGDGCWGGHRIERCDVFDTVQETHDHGSFNSWGRDRYWHKDRSESQKFVDAEPDLPFLDAVETTVICNSRWRCDHGWDIDLDDGSSNYDIYNNLMLSGGLKFREGFWRRAHNNIAINNGFHPHVWYNDSGDEVYANIFMAAHRGARTPTLSARGKRIDENLYFSQTPTMKDRYQSFGWDLNSIVADPQFVDPASGDFRVQPGSPAFSIGFENFPMDQFGVKKESLKRIALAPEIPDLQIRDSLAAPRSDSPKGAPRALLVEWHGAKFRKLMGQEFSAFGVSAEDDSWLVLAVNPDSPAATAGLIQDDIVLKVDGASVPDLQASVRSPAWKQRRQHRLGIIRQQQPLSLVLKKP</sequence>
<dbReference type="RefSeq" id="WP_145303997.1">
    <property type="nucleotide sequence ID" value="NZ_CP036319.1"/>
</dbReference>
<keyword evidence="4" id="KW-1185">Reference proteome</keyword>
<reference evidence="3 4" key="1">
    <citation type="submission" date="2019-02" db="EMBL/GenBank/DDBJ databases">
        <title>Deep-cultivation of Planctomycetes and their phenomic and genomic characterization uncovers novel biology.</title>
        <authorList>
            <person name="Wiegand S."/>
            <person name="Jogler M."/>
            <person name="Boedeker C."/>
            <person name="Pinto D."/>
            <person name="Vollmers J."/>
            <person name="Rivas-Marin E."/>
            <person name="Kohn T."/>
            <person name="Peeters S.H."/>
            <person name="Heuer A."/>
            <person name="Rast P."/>
            <person name="Oberbeckmann S."/>
            <person name="Bunk B."/>
            <person name="Jeske O."/>
            <person name="Meyerdierks A."/>
            <person name="Storesund J.E."/>
            <person name="Kallscheuer N."/>
            <person name="Luecker S."/>
            <person name="Lage O.M."/>
            <person name="Pohl T."/>
            <person name="Merkel B.J."/>
            <person name="Hornburger P."/>
            <person name="Mueller R.-W."/>
            <person name="Bruemmer F."/>
            <person name="Labrenz M."/>
            <person name="Spormann A.M."/>
            <person name="Op Den Camp H."/>
            <person name="Overmann J."/>
            <person name="Amann R."/>
            <person name="Jetten M.S.M."/>
            <person name="Mascher T."/>
            <person name="Medema M.H."/>
            <person name="Devos D.P."/>
            <person name="Kaster A.-K."/>
            <person name="Ovreas L."/>
            <person name="Rohde M."/>
            <person name="Galperin M.Y."/>
            <person name="Jogler C."/>
        </authorList>
    </citation>
    <scope>NUCLEOTIDE SEQUENCE [LARGE SCALE GENOMIC DNA]</scope>
    <source>
        <strain evidence="3 4">Pan14r</strain>
    </source>
</reference>
<dbReference type="PANTHER" id="PTHR36453:SF1">
    <property type="entry name" value="RIGHT HANDED BETA HELIX DOMAIN-CONTAINING PROTEIN"/>
    <property type="match status" value="1"/>
</dbReference>
<dbReference type="InterPro" id="IPR011050">
    <property type="entry name" value="Pectin_lyase_fold/virulence"/>
</dbReference>
<dbReference type="PANTHER" id="PTHR36453">
    <property type="entry name" value="SECRETED PROTEIN-RELATED"/>
    <property type="match status" value="1"/>
</dbReference>
<dbReference type="Gene3D" id="2.160.20.10">
    <property type="entry name" value="Single-stranded right-handed beta-helix, Pectin lyase-like"/>
    <property type="match status" value="2"/>
</dbReference>
<dbReference type="InterPro" id="IPR012334">
    <property type="entry name" value="Pectin_lyas_fold"/>
</dbReference>
<gene>
    <name evidence="3" type="ORF">Pan14r_36680</name>
</gene>
<dbReference type="OrthoDB" id="9760240at2"/>
<dbReference type="Gene3D" id="2.30.42.10">
    <property type="match status" value="1"/>
</dbReference>
<protein>
    <recommendedName>
        <fullName evidence="2">Right handed beta helix domain-containing protein</fullName>
    </recommendedName>
</protein>
<name>A0A5C5Y8X1_9PLAN</name>
<evidence type="ECO:0000256" key="1">
    <source>
        <dbReference type="SAM" id="SignalP"/>
    </source>
</evidence>
<keyword evidence="1" id="KW-0732">Signal</keyword>
<dbReference type="SMART" id="SM00710">
    <property type="entry name" value="PbH1"/>
    <property type="match status" value="5"/>
</dbReference>
<dbReference type="EMBL" id="SJPL01000001">
    <property type="protein sequence ID" value="TWT71358.1"/>
    <property type="molecule type" value="Genomic_DNA"/>
</dbReference>
<feature type="domain" description="Right handed beta helix" evidence="2">
    <location>
        <begin position="323"/>
        <end position="475"/>
    </location>
</feature>
<feature type="chain" id="PRO_5022979638" description="Right handed beta helix domain-containing protein" evidence="1">
    <location>
        <begin position="27"/>
        <end position="808"/>
    </location>
</feature>
<dbReference type="SUPFAM" id="SSF50156">
    <property type="entry name" value="PDZ domain-like"/>
    <property type="match status" value="1"/>
</dbReference>
<organism evidence="3 4">
    <name type="scientific">Crateriforma conspicua</name>
    <dbReference type="NCBI Taxonomy" id="2527996"/>
    <lineage>
        <taxon>Bacteria</taxon>
        <taxon>Pseudomonadati</taxon>
        <taxon>Planctomycetota</taxon>
        <taxon>Planctomycetia</taxon>
        <taxon>Planctomycetales</taxon>
        <taxon>Planctomycetaceae</taxon>
        <taxon>Crateriforma</taxon>
    </lineage>
</organism>
<dbReference type="Proteomes" id="UP000317238">
    <property type="component" value="Unassembled WGS sequence"/>
</dbReference>
<dbReference type="InterPro" id="IPR036034">
    <property type="entry name" value="PDZ_sf"/>
</dbReference>
<evidence type="ECO:0000259" key="2">
    <source>
        <dbReference type="Pfam" id="PF13229"/>
    </source>
</evidence>
<evidence type="ECO:0000313" key="4">
    <source>
        <dbReference type="Proteomes" id="UP000317238"/>
    </source>
</evidence>